<organism evidence="1 2">
    <name type="scientific">Vararia minispora EC-137</name>
    <dbReference type="NCBI Taxonomy" id="1314806"/>
    <lineage>
        <taxon>Eukaryota</taxon>
        <taxon>Fungi</taxon>
        <taxon>Dikarya</taxon>
        <taxon>Basidiomycota</taxon>
        <taxon>Agaricomycotina</taxon>
        <taxon>Agaricomycetes</taxon>
        <taxon>Russulales</taxon>
        <taxon>Lachnocladiaceae</taxon>
        <taxon>Vararia</taxon>
    </lineage>
</organism>
<gene>
    <name evidence="1" type="ORF">K488DRAFT_85975</name>
</gene>
<dbReference type="Proteomes" id="UP000814128">
    <property type="component" value="Unassembled WGS sequence"/>
</dbReference>
<protein>
    <submittedName>
        <fullName evidence="1">Uncharacterized protein</fullName>
    </submittedName>
</protein>
<reference evidence="1" key="2">
    <citation type="journal article" date="2022" name="New Phytol.">
        <title>Evolutionary transition to the ectomycorrhizal habit in the genomes of a hyperdiverse lineage of mushroom-forming fungi.</title>
        <authorList>
            <person name="Looney B."/>
            <person name="Miyauchi S."/>
            <person name="Morin E."/>
            <person name="Drula E."/>
            <person name="Courty P.E."/>
            <person name="Kohler A."/>
            <person name="Kuo A."/>
            <person name="LaButti K."/>
            <person name="Pangilinan J."/>
            <person name="Lipzen A."/>
            <person name="Riley R."/>
            <person name="Andreopoulos W."/>
            <person name="He G."/>
            <person name="Johnson J."/>
            <person name="Nolan M."/>
            <person name="Tritt A."/>
            <person name="Barry K.W."/>
            <person name="Grigoriev I.V."/>
            <person name="Nagy L.G."/>
            <person name="Hibbett D."/>
            <person name="Henrissat B."/>
            <person name="Matheny P.B."/>
            <person name="Labbe J."/>
            <person name="Martin F.M."/>
        </authorList>
    </citation>
    <scope>NUCLEOTIDE SEQUENCE</scope>
    <source>
        <strain evidence="1">EC-137</strain>
    </source>
</reference>
<proteinExistence type="predicted"/>
<keyword evidence="2" id="KW-1185">Reference proteome</keyword>
<comment type="caution">
    <text evidence="1">The sequence shown here is derived from an EMBL/GenBank/DDBJ whole genome shotgun (WGS) entry which is preliminary data.</text>
</comment>
<dbReference type="EMBL" id="MU273550">
    <property type="protein sequence ID" value="KAI0032301.1"/>
    <property type="molecule type" value="Genomic_DNA"/>
</dbReference>
<sequence>MQPPLVCRGYSAFISCEATKVPPHTIEVIDERTVQCYIASEDRKTFEVQVDDNLRTEDKCIQVYADGQYLAGVVSYAGATASLSSVRASPTTVRPFTFARTQCDLASEVSDTASLDRKVGLIEVRVVHAQDTGQGPTLPSTNVSYCEVGPGPEESGPFDYSHISLGPELPDEAPSTQAFRPLQQWKFLRAKGIMKCGLEPTSDSAHDVEPEREAACGRAGSSEKRLGVNFSVLKNVVDLTDIPDSPVPSRGATLRAPRAPKPCVKRSVLGSPPNVSKQMRLTGFLKASRSARRDKSSRPSKPPKPLIEVNLKPYRVLETTHVARKKYHQRDATRGGMVMKRTRALSIRVGDACGKRFDLTKDD</sequence>
<reference evidence="1" key="1">
    <citation type="submission" date="2021-02" db="EMBL/GenBank/DDBJ databases">
        <authorList>
            <consortium name="DOE Joint Genome Institute"/>
            <person name="Ahrendt S."/>
            <person name="Looney B.P."/>
            <person name="Miyauchi S."/>
            <person name="Morin E."/>
            <person name="Drula E."/>
            <person name="Courty P.E."/>
            <person name="Chicoki N."/>
            <person name="Fauchery L."/>
            <person name="Kohler A."/>
            <person name="Kuo A."/>
            <person name="Labutti K."/>
            <person name="Pangilinan J."/>
            <person name="Lipzen A."/>
            <person name="Riley R."/>
            <person name="Andreopoulos W."/>
            <person name="He G."/>
            <person name="Johnson J."/>
            <person name="Barry K.W."/>
            <person name="Grigoriev I.V."/>
            <person name="Nagy L."/>
            <person name="Hibbett D."/>
            <person name="Henrissat B."/>
            <person name="Matheny P.B."/>
            <person name="Labbe J."/>
            <person name="Martin F."/>
        </authorList>
    </citation>
    <scope>NUCLEOTIDE SEQUENCE</scope>
    <source>
        <strain evidence="1">EC-137</strain>
    </source>
</reference>
<accession>A0ACB8QLS7</accession>
<evidence type="ECO:0000313" key="1">
    <source>
        <dbReference type="EMBL" id="KAI0032301.1"/>
    </source>
</evidence>
<evidence type="ECO:0000313" key="2">
    <source>
        <dbReference type="Proteomes" id="UP000814128"/>
    </source>
</evidence>
<name>A0ACB8QLS7_9AGAM</name>